<gene>
    <name evidence="2" type="ORF">Ahy_A04g017600</name>
</gene>
<dbReference type="AlphaFoldDB" id="A0A445DBI4"/>
<accession>A0A445DBI4</accession>
<evidence type="ECO:0000313" key="3">
    <source>
        <dbReference type="Proteomes" id="UP000289738"/>
    </source>
</evidence>
<sequence>MENPPTKHSPEIISAIRFICIYEENHGLIFTILWEMVVSTNVNMKINAAKLLKAIVPYIDAKVASTHVLPALITLGSDQNLNVKLLTKYGFKWMLFLRMAKELLNSLSEDVIKWIGWNISLTQNDPVSHDLRDAQDGLESESVSHIRDRWQTRIYLPKLVGMVYPNKTHLLWTVTFKKSRSMGGAPLSSCNAAKSSNRDRVKIEKQNANDSDSDSDSDSSAESIAHTFPLPRSRRLTLALSVIQGWKPSKNKSRY</sequence>
<dbReference type="EMBL" id="SDMP01000004">
    <property type="protein sequence ID" value="RYR60544.1"/>
    <property type="molecule type" value="Genomic_DNA"/>
</dbReference>
<dbReference type="GO" id="GO:0032367">
    <property type="term" value="P:intracellular cholesterol transport"/>
    <property type="evidence" value="ECO:0007669"/>
    <property type="project" value="InterPro"/>
</dbReference>
<dbReference type="GO" id="GO:0005802">
    <property type="term" value="C:trans-Golgi network"/>
    <property type="evidence" value="ECO:0007669"/>
    <property type="project" value="InterPro"/>
</dbReference>
<name>A0A445DBI4_ARAHY</name>
<dbReference type="InterPro" id="IPR040362">
    <property type="entry name" value="RELCH"/>
</dbReference>
<comment type="caution">
    <text evidence="2">The sequence shown here is derived from an EMBL/GenBank/DDBJ whole genome shotgun (WGS) entry which is preliminary data.</text>
</comment>
<feature type="region of interest" description="Disordered" evidence="1">
    <location>
        <begin position="204"/>
        <end position="226"/>
    </location>
</feature>
<proteinExistence type="predicted"/>
<dbReference type="PANTHER" id="PTHR32059">
    <property type="entry name" value="RAB11-BINDING PROTEIN RELCH"/>
    <property type="match status" value="1"/>
</dbReference>
<dbReference type="PANTHER" id="PTHR32059:SF1">
    <property type="entry name" value="LISH DOMAIN AND HEAT REPEAT KIAA1468-LIKE PROTEIN"/>
    <property type="match status" value="1"/>
</dbReference>
<dbReference type="InterPro" id="IPR016024">
    <property type="entry name" value="ARM-type_fold"/>
</dbReference>
<dbReference type="Proteomes" id="UP000289738">
    <property type="component" value="Chromosome A04"/>
</dbReference>
<dbReference type="InterPro" id="IPR011989">
    <property type="entry name" value="ARM-like"/>
</dbReference>
<dbReference type="GO" id="GO:0055037">
    <property type="term" value="C:recycling endosome"/>
    <property type="evidence" value="ECO:0007669"/>
    <property type="project" value="TreeGrafter"/>
</dbReference>
<organism evidence="2 3">
    <name type="scientific">Arachis hypogaea</name>
    <name type="common">Peanut</name>
    <dbReference type="NCBI Taxonomy" id="3818"/>
    <lineage>
        <taxon>Eukaryota</taxon>
        <taxon>Viridiplantae</taxon>
        <taxon>Streptophyta</taxon>
        <taxon>Embryophyta</taxon>
        <taxon>Tracheophyta</taxon>
        <taxon>Spermatophyta</taxon>
        <taxon>Magnoliopsida</taxon>
        <taxon>eudicotyledons</taxon>
        <taxon>Gunneridae</taxon>
        <taxon>Pentapetalae</taxon>
        <taxon>rosids</taxon>
        <taxon>fabids</taxon>
        <taxon>Fabales</taxon>
        <taxon>Fabaceae</taxon>
        <taxon>Papilionoideae</taxon>
        <taxon>50 kb inversion clade</taxon>
        <taxon>dalbergioids sensu lato</taxon>
        <taxon>Dalbergieae</taxon>
        <taxon>Pterocarpus clade</taxon>
        <taxon>Arachis</taxon>
    </lineage>
</organism>
<evidence type="ECO:0000256" key="1">
    <source>
        <dbReference type="SAM" id="MobiDB-lite"/>
    </source>
</evidence>
<dbReference type="Gene3D" id="1.25.10.10">
    <property type="entry name" value="Leucine-rich Repeat Variant"/>
    <property type="match status" value="1"/>
</dbReference>
<keyword evidence="3" id="KW-1185">Reference proteome</keyword>
<protein>
    <submittedName>
        <fullName evidence="2">Uncharacterized protein</fullName>
    </submittedName>
</protein>
<reference evidence="2 3" key="1">
    <citation type="submission" date="2019-01" db="EMBL/GenBank/DDBJ databases">
        <title>Sequencing of cultivated peanut Arachis hypogaea provides insights into genome evolution and oil improvement.</title>
        <authorList>
            <person name="Chen X."/>
        </authorList>
    </citation>
    <scope>NUCLEOTIDE SEQUENCE [LARGE SCALE GENOMIC DNA]</scope>
    <source>
        <strain evidence="3">cv. Fuhuasheng</strain>
        <tissue evidence="2">Leaves</tissue>
    </source>
</reference>
<dbReference type="SUPFAM" id="SSF48371">
    <property type="entry name" value="ARM repeat"/>
    <property type="match status" value="1"/>
</dbReference>
<evidence type="ECO:0000313" key="2">
    <source>
        <dbReference type="EMBL" id="RYR60544.1"/>
    </source>
</evidence>